<dbReference type="Gene3D" id="1.25.40.10">
    <property type="entry name" value="Tetratricopeptide repeat domain"/>
    <property type="match status" value="1"/>
</dbReference>
<evidence type="ECO:0000256" key="4">
    <source>
        <dbReference type="PROSITE-ProRule" id="PRU00473"/>
    </source>
</evidence>
<dbReference type="SUPFAM" id="SSF48452">
    <property type="entry name" value="TPR-like"/>
    <property type="match status" value="1"/>
</dbReference>
<dbReference type="InterPro" id="IPR011659">
    <property type="entry name" value="WD40"/>
</dbReference>
<comment type="subcellular location">
    <subcellularLocation>
        <location evidence="1">Cell outer membrane</location>
    </subcellularLocation>
</comment>
<evidence type="ECO:0000256" key="5">
    <source>
        <dbReference type="SAM" id="SignalP"/>
    </source>
</evidence>
<feature type="signal peptide" evidence="5">
    <location>
        <begin position="1"/>
        <end position="21"/>
    </location>
</feature>
<dbReference type="AlphaFoldDB" id="A0A506PNG3"/>
<gene>
    <name evidence="7" type="ORF">FJ651_04620</name>
</gene>
<dbReference type="PANTHER" id="PTHR30329">
    <property type="entry name" value="STATOR ELEMENT OF FLAGELLAR MOTOR COMPLEX"/>
    <property type="match status" value="1"/>
</dbReference>
<evidence type="ECO:0000313" key="7">
    <source>
        <dbReference type="EMBL" id="TPV34822.1"/>
    </source>
</evidence>
<dbReference type="InterPro" id="IPR006665">
    <property type="entry name" value="OmpA-like"/>
</dbReference>
<keyword evidence="2 4" id="KW-0472">Membrane</keyword>
<dbReference type="GO" id="GO:0009279">
    <property type="term" value="C:cell outer membrane"/>
    <property type="evidence" value="ECO:0007669"/>
    <property type="project" value="UniProtKB-SubCell"/>
</dbReference>
<dbReference type="Pfam" id="PF07676">
    <property type="entry name" value="PD40"/>
    <property type="match status" value="3"/>
</dbReference>
<dbReference type="Gene3D" id="2.120.10.30">
    <property type="entry name" value="TolB, C-terminal domain"/>
    <property type="match status" value="1"/>
</dbReference>
<dbReference type="InterPro" id="IPR006664">
    <property type="entry name" value="OMP_bac"/>
</dbReference>
<feature type="domain" description="OmpA-like" evidence="6">
    <location>
        <begin position="514"/>
        <end position="634"/>
    </location>
</feature>
<dbReference type="CDD" id="cd07185">
    <property type="entry name" value="OmpA_C-like"/>
    <property type="match status" value="1"/>
</dbReference>
<evidence type="ECO:0000313" key="8">
    <source>
        <dbReference type="Proteomes" id="UP000317332"/>
    </source>
</evidence>
<keyword evidence="8" id="KW-1185">Reference proteome</keyword>
<dbReference type="Pfam" id="PF00691">
    <property type="entry name" value="OmpA"/>
    <property type="match status" value="1"/>
</dbReference>
<evidence type="ECO:0000256" key="2">
    <source>
        <dbReference type="ARBA" id="ARBA00023136"/>
    </source>
</evidence>
<keyword evidence="3" id="KW-0998">Cell outer membrane</keyword>
<reference evidence="7 8" key="1">
    <citation type="submission" date="2019-06" db="EMBL/GenBank/DDBJ databases">
        <title>Flavobacteriaceae Paucihalobacterium erythroidium CWB-1, complete genome.</title>
        <authorList>
            <person name="Wu S."/>
        </authorList>
    </citation>
    <scope>NUCLEOTIDE SEQUENCE [LARGE SCALE GENOMIC DNA]</scope>
    <source>
        <strain evidence="7 8">CWB-1</strain>
    </source>
</reference>
<dbReference type="SUPFAM" id="SSF103088">
    <property type="entry name" value="OmpA-like"/>
    <property type="match status" value="1"/>
</dbReference>
<dbReference type="InterPro" id="IPR011990">
    <property type="entry name" value="TPR-like_helical_dom_sf"/>
</dbReference>
<accession>A0A506PNG3</accession>
<dbReference type="InterPro" id="IPR011042">
    <property type="entry name" value="6-blade_b-propeller_TolB-like"/>
</dbReference>
<organism evidence="7 8">
    <name type="scientific">Paucihalobacter ruber</name>
    <dbReference type="NCBI Taxonomy" id="2567861"/>
    <lineage>
        <taxon>Bacteria</taxon>
        <taxon>Pseudomonadati</taxon>
        <taxon>Bacteroidota</taxon>
        <taxon>Flavobacteriia</taxon>
        <taxon>Flavobacteriales</taxon>
        <taxon>Flavobacteriaceae</taxon>
        <taxon>Paucihalobacter</taxon>
    </lineage>
</organism>
<comment type="caution">
    <text evidence="7">The sequence shown here is derived from an EMBL/GenBank/DDBJ whole genome shotgun (WGS) entry which is preliminary data.</text>
</comment>
<sequence>MKKINNIILFVALFSFLNLIAQNEATSKADQHFSRLEFVEAAKQYNKLIEKGKGDNYVYSQLAECYYNIFNTVEAERWYAKALAGSDDPEMMFKYSQMLKSNGKYKQSNEWMQRFAEKRPNDVRAIAFLENPNYLPKILERGKKFNIKNLDINSESSDFGGIIHEGVFYFTTARNQDRRKYGWNQESFLDIYAATQNSDGSFQTPVKMNDKINTRHHEGLVSFSPDGKAMYFGRESFYEQVFMRDSTTRDKAGVIHLFRATKLGADWDRIEALNINSENYSVKNPSVSADGKTLYFASDMPGGYGSFDIYKAAINDDGSIGTPVNMGPKVNTVVQEMFPFISSNGTLYFSSNGHLGLGGLDVFYTIEIDGEMADVRNVGVPVNSNSDDFAFIIDEEAEIGYVSSNRAGGKGSDDIYAIKKIQPLCDVLVQVTVKDDETGKPISNATVSLFDAAGNKVLSKQTNEQGLTEFLVECDTNNAVDAVAEGYSGKRLQIPSTRKEEISMNINLLPLDDLIELSKIKLDPIYFDFDKSNITEKAAFELDKLVALMNKYPQMTIRVESHTDNKGSDAYNNKLSDRRAKSTVQYVISKGINEDRILGIGKGKSELKIKCGTNCTKEQNQENRRSEFIITSGNPKE</sequence>
<dbReference type="InterPro" id="IPR050330">
    <property type="entry name" value="Bact_OuterMem_StrucFunc"/>
</dbReference>
<dbReference type="EMBL" id="VHIQ01000002">
    <property type="protein sequence ID" value="TPV34822.1"/>
    <property type="molecule type" value="Genomic_DNA"/>
</dbReference>
<dbReference type="SUPFAM" id="SSF82171">
    <property type="entry name" value="DPP6 N-terminal domain-like"/>
    <property type="match status" value="1"/>
</dbReference>
<evidence type="ECO:0000256" key="3">
    <source>
        <dbReference type="ARBA" id="ARBA00023237"/>
    </source>
</evidence>
<dbReference type="PRINTS" id="PR01021">
    <property type="entry name" value="OMPADOMAIN"/>
</dbReference>
<dbReference type="InterPro" id="IPR036737">
    <property type="entry name" value="OmpA-like_sf"/>
</dbReference>
<feature type="chain" id="PRO_5021218270" evidence="5">
    <location>
        <begin position="22"/>
        <end position="637"/>
    </location>
</feature>
<evidence type="ECO:0000259" key="6">
    <source>
        <dbReference type="PROSITE" id="PS51123"/>
    </source>
</evidence>
<protein>
    <submittedName>
        <fullName evidence="7">Cell envelope biogenesis protein OmpA</fullName>
    </submittedName>
</protein>
<dbReference type="PROSITE" id="PS51123">
    <property type="entry name" value="OMPA_2"/>
    <property type="match status" value="1"/>
</dbReference>
<keyword evidence="5" id="KW-0732">Signal</keyword>
<dbReference type="PANTHER" id="PTHR30329:SF21">
    <property type="entry name" value="LIPOPROTEIN YIAD-RELATED"/>
    <property type="match status" value="1"/>
</dbReference>
<dbReference type="RefSeq" id="WP_140989245.1">
    <property type="nucleotide sequence ID" value="NZ_VHIQ01000002.1"/>
</dbReference>
<evidence type="ECO:0000256" key="1">
    <source>
        <dbReference type="ARBA" id="ARBA00004442"/>
    </source>
</evidence>
<dbReference type="Proteomes" id="UP000317332">
    <property type="component" value="Unassembled WGS sequence"/>
</dbReference>
<dbReference type="Gene3D" id="3.30.1330.60">
    <property type="entry name" value="OmpA-like domain"/>
    <property type="match status" value="1"/>
</dbReference>
<dbReference type="Gene3D" id="2.60.40.1120">
    <property type="entry name" value="Carboxypeptidase-like, regulatory domain"/>
    <property type="match status" value="1"/>
</dbReference>
<name>A0A506PNG3_9FLAO</name>
<dbReference type="OrthoDB" id="9809364at2"/>
<proteinExistence type="predicted"/>